<evidence type="ECO:0000313" key="1">
    <source>
        <dbReference type="EMBL" id="JAH49846.1"/>
    </source>
</evidence>
<dbReference type="EMBL" id="GBXM01058731">
    <property type="protein sequence ID" value="JAH49846.1"/>
    <property type="molecule type" value="Transcribed_RNA"/>
</dbReference>
<protein>
    <submittedName>
        <fullName evidence="1">Uncharacterized protein</fullName>
    </submittedName>
</protein>
<dbReference type="AlphaFoldDB" id="A0A0E9T8A3"/>
<sequence length="53" mass="5858">MAKVTSILLAKCNSRLKVLSEKQLDLKLALTSHKSVSLTRFTLQVLNVCDTTP</sequence>
<name>A0A0E9T8A3_ANGAN</name>
<proteinExistence type="predicted"/>
<reference evidence="1" key="1">
    <citation type="submission" date="2014-11" db="EMBL/GenBank/DDBJ databases">
        <authorList>
            <person name="Amaro Gonzalez C."/>
        </authorList>
    </citation>
    <scope>NUCLEOTIDE SEQUENCE</scope>
</reference>
<reference evidence="1" key="2">
    <citation type="journal article" date="2015" name="Fish Shellfish Immunol.">
        <title>Early steps in the European eel (Anguilla anguilla)-Vibrio vulnificus interaction in the gills: Role of the RtxA13 toxin.</title>
        <authorList>
            <person name="Callol A."/>
            <person name="Pajuelo D."/>
            <person name="Ebbesson L."/>
            <person name="Teles M."/>
            <person name="MacKenzie S."/>
            <person name="Amaro C."/>
        </authorList>
    </citation>
    <scope>NUCLEOTIDE SEQUENCE</scope>
</reference>
<organism evidence="1">
    <name type="scientific">Anguilla anguilla</name>
    <name type="common">European freshwater eel</name>
    <name type="synonym">Muraena anguilla</name>
    <dbReference type="NCBI Taxonomy" id="7936"/>
    <lineage>
        <taxon>Eukaryota</taxon>
        <taxon>Metazoa</taxon>
        <taxon>Chordata</taxon>
        <taxon>Craniata</taxon>
        <taxon>Vertebrata</taxon>
        <taxon>Euteleostomi</taxon>
        <taxon>Actinopterygii</taxon>
        <taxon>Neopterygii</taxon>
        <taxon>Teleostei</taxon>
        <taxon>Anguilliformes</taxon>
        <taxon>Anguillidae</taxon>
        <taxon>Anguilla</taxon>
    </lineage>
</organism>
<accession>A0A0E9T8A3</accession>